<dbReference type="EMBL" id="JACTAG010000001">
    <property type="protein sequence ID" value="MBD3663957.1"/>
    <property type="molecule type" value="Genomic_DNA"/>
</dbReference>
<reference evidence="1" key="1">
    <citation type="submission" date="2020-08" db="EMBL/GenBank/DDBJ databases">
        <title>Sulfitobacter aestuariivivens sp. nov., isolated from a tidal flat.</title>
        <authorList>
            <person name="Park S."/>
            <person name="Yoon J.-H."/>
        </authorList>
    </citation>
    <scope>NUCLEOTIDE SEQUENCE</scope>
    <source>
        <strain evidence="1">TSTF-M16</strain>
    </source>
</reference>
<proteinExistence type="predicted"/>
<comment type="caution">
    <text evidence="1">The sequence shown here is derived from an EMBL/GenBank/DDBJ whole genome shotgun (WGS) entry which is preliminary data.</text>
</comment>
<keyword evidence="2" id="KW-1185">Reference proteome</keyword>
<protein>
    <submittedName>
        <fullName evidence="1">Uncharacterized protein</fullName>
    </submittedName>
</protein>
<dbReference type="RefSeq" id="WP_191074874.1">
    <property type="nucleotide sequence ID" value="NZ_JACTAG010000001.1"/>
</dbReference>
<gene>
    <name evidence="1" type="ORF">H9Q16_08500</name>
</gene>
<sequence>MATYHEFDQKQINAALDAARDHFSDQSATKMDAAADISSNTHMLLAGGCIKVTVENGKVCLSLPLGFGKVCLPIPGGLPNGTAAEACLHICTTLGFPTGIEVTVKIAGATVVKQSFGKC</sequence>
<dbReference type="Proteomes" id="UP000635142">
    <property type="component" value="Unassembled WGS sequence"/>
</dbReference>
<accession>A0A927D657</accession>
<dbReference type="AlphaFoldDB" id="A0A927D657"/>
<evidence type="ECO:0000313" key="1">
    <source>
        <dbReference type="EMBL" id="MBD3663957.1"/>
    </source>
</evidence>
<evidence type="ECO:0000313" key="2">
    <source>
        <dbReference type="Proteomes" id="UP000635142"/>
    </source>
</evidence>
<name>A0A927D657_9RHOB</name>
<organism evidence="1 2">
    <name type="scientific">Sulfitobacter aestuariivivens</name>
    <dbReference type="NCBI Taxonomy" id="2766981"/>
    <lineage>
        <taxon>Bacteria</taxon>
        <taxon>Pseudomonadati</taxon>
        <taxon>Pseudomonadota</taxon>
        <taxon>Alphaproteobacteria</taxon>
        <taxon>Rhodobacterales</taxon>
        <taxon>Roseobacteraceae</taxon>
        <taxon>Sulfitobacter</taxon>
    </lineage>
</organism>